<dbReference type="Pfam" id="PF04865">
    <property type="entry name" value="Baseplate_J"/>
    <property type="match status" value="1"/>
</dbReference>
<feature type="domain" description="Baseplate J-like central" evidence="3">
    <location>
        <begin position="222"/>
        <end position="295"/>
    </location>
</feature>
<dbReference type="InterPro" id="IPR058531">
    <property type="entry name" value="Baseplate_J_M"/>
</dbReference>
<dbReference type="PANTHER" id="PTHR37829:SF3">
    <property type="entry name" value="PROTEIN JAYE-RELATED"/>
    <property type="match status" value="1"/>
</dbReference>
<sequence length="388" mass="41637">MSSNRIKQQSLLKSSNLTILSFLLLYPNDGRRNVEFNVPTLRQLIESGLIDIEASLDTILPKFGVEQALNVAVSGSIRDLYDYHIWIVRQIIPSTESEDQTIIDTARFEGVVQKLASKATGPVTLTGASPISAGITLMHSDGRLFDVLHSVAPVNGVILVNVEAQEVGTQGNLAAGETLTLVSTVPGVQPKGTTGEISGGADDEPVSEVLERLLFRKRNPPMGGAVHDYVAWCREVAGVSRAWAIDAYQGGSTIGYAFVFDGRSNILPNVTDQQAMSDYIYRHKDPATGSDVGRPAGIEPVPIQLTLKVTDLDINITPDNTELRASVQTSINSYFKTLSPASTLLVSAVRTAIGSVPGIEDYSLDLNADVPAASNELHELGVITWATL</sequence>
<evidence type="ECO:0000256" key="1">
    <source>
        <dbReference type="ARBA" id="ARBA00038087"/>
    </source>
</evidence>
<reference evidence="6" key="1">
    <citation type="submission" date="2017-02" db="EMBL/GenBank/DDBJ databases">
        <authorList>
            <person name="Varghese N."/>
            <person name="Submissions S."/>
        </authorList>
    </citation>
    <scope>NUCLEOTIDE SEQUENCE [LARGE SCALE GENOMIC DNA]</scope>
    <source>
        <strain evidence="6">DSM 22720</strain>
    </source>
</reference>
<dbReference type="InterPro" id="IPR006949">
    <property type="entry name" value="Barrel_Baseplate_J-like"/>
</dbReference>
<dbReference type="PANTHER" id="PTHR37829">
    <property type="entry name" value="PHAGE-LIKE ELEMENT PBSX PROTEIN XKDT"/>
    <property type="match status" value="1"/>
</dbReference>
<evidence type="ECO:0000313" key="5">
    <source>
        <dbReference type="EMBL" id="SKA76917.1"/>
    </source>
</evidence>
<dbReference type="InterPro" id="IPR058530">
    <property type="entry name" value="Baseplate_J-like_C"/>
</dbReference>
<evidence type="ECO:0000259" key="2">
    <source>
        <dbReference type="Pfam" id="PF04865"/>
    </source>
</evidence>
<evidence type="ECO:0000313" key="6">
    <source>
        <dbReference type="Proteomes" id="UP000190162"/>
    </source>
</evidence>
<dbReference type="Proteomes" id="UP000190162">
    <property type="component" value="Unassembled WGS sequence"/>
</dbReference>
<name>A0A1T4WI97_9GAMM</name>
<accession>A0A1T4WI97</accession>
<dbReference type="Pfam" id="PF26079">
    <property type="entry name" value="Baseplate_J_C"/>
    <property type="match status" value="1"/>
</dbReference>
<dbReference type="Pfam" id="PF26078">
    <property type="entry name" value="Baseplate_J_M"/>
    <property type="match status" value="1"/>
</dbReference>
<dbReference type="InterPro" id="IPR052399">
    <property type="entry name" value="Phage_Baseplate_Assmbl_Protein"/>
</dbReference>
<evidence type="ECO:0000259" key="4">
    <source>
        <dbReference type="Pfam" id="PF26079"/>
    </source>
</evidence>
<organism evidence="5 6">
    <name type="scientific">Enterovibrio nigricans DSM 22720</name>
    <dbReference type="NCBI Taxonomy" id="1121868"/>
    <lineage>
        <taxon>Bacteria</taxon>
        <taxon>Pseudomonadati</taxon>
        <taxon>Pseudomonadota</taxon>
        <taxon>Gammaproteobacteria</taxon>
        <taxon>Vibrionales</taxon>
        <taxon>Vibrionaceae</taxon>
        <taxon>Enterovibrio</taxon>
    </lineage>
</organism>
<gene>
    <name evidence="5" type="ORF">SAMN02745132_04945</name>
</gene>
<evidence type="ECO:0000259" key="3">
    <source>
        <dbReference type="Pfam" id="PF26078"/>
    </source>
</evidence>
<feature type="non-terminal residue" evidence="5">
    <location>
        <position position="388"/>
    </location>
</feature>
<feature type="domain" description="Baseplate protein J-like barrel" evidence="2">
    <location>
        <begin position="123"/>
        <end position="200"/>
    </location>
</feature>
<feature type="domain" description="Baseplate J-like C-terminal" evidence="4">
    <location>
        <begin position="311"/>
        <end position="385"/>
    </location>
</feature>
<protein>
    <submittedName>
        <fullName evidence="5">Uncharacterized phage protein gp47/JayE</fullName>
    </submittedName>
</protein>
<comment type="similarity">
    <text evidence="1">Belongs to the Mu gp47/PBSX XkdT family.</text>
</comment>
<dbReference type="EMBL" id="FUXU01000230">
    <property type="protein sequence ID" value="SKA76917.1"/>
    <property type="molecule type" value="Genomic_DNA"/>
</dbReference>
<proteinExistence type="inferred from homology"/>
<keyword evidence="6" id="KW-1185">Reference proteome</keyword>
<dbReference type="AlphaFoldDB" id="A0A1T4WI97"/>